<dbReference type="EMBL" id="UPXX01000032">
    <property type="protein sequence ID" value="VBB47884.1"/>
    <property type="molecule type" value="Genomic_DNA"/>
</dbReference>
<dbReference type="SUPFAM" id="SSF51556">
    <property type="entry name" value="Metallo-dependent hydrolases"/>
    <property type="match status" value="1"/>
</dbReference>
<dbReference type="PANTHER" id="PTHR10443">
    <property type="entry name" value="MICROSOMAL DIPEPTIDASE"/>
    <property type="match status" value="1"/>
</dbReference>
<dbReference type="GO" id="GO:0006508">
    <property type="term" value="P:proteolysis"/>
    <property type="evidence" value="ECO:0007669"/>
    <property type="project" value="InterPro"/>
</dbReference>
<sequence length="322" mass="34804">MVQKGLRVDGHTDWPYYMMREGCGLPFACLSEGAFTVQRAAEGGVRLFGTALYCEDAFNGPGSAGMHLDHLLALTLERLQGLSILKAREDLEALRTAEGVLGTFLILENADALADDPARLTRLRDNGVLLVGLTHAGSNRLAQGNGIETASGLTGVGRGVLDEIKSLGLAVDVAHLHPRCFWELVGSFDGPLVDSHTGIRDLCPLRRNLDLDQAREIMIRGGVVGVTFNPEMLTASRPCGLEDIFRHVDLLVQTFGPNGVALGSDFFGFDNLCQGMEHIGQVGRLARMMASHGYTATEVEQIMGGNWVRFLGELLSRREACA</sequence>
<dbReference type="InterPro" id="IPR008257">
    <property type="entry name" value="Pept_M19"/>
</dbReference>
<protein>
    <submittedName>
        <fullName evidence="1">Peptidase M19, renal dipeptidase</fullName>
    </submittedName>
</protein>
<organism evidence="1">
    <name type="scientific">Uncultured Desulfatiglans sp</name>
    <dbReference type="NCBI Taxonomy" id="1748965"/>
    <lineage>
        <taxon>Bacteria</taxon>
        <taxon>Pseudomonadati</taxon>
        <taxon>Thermodesulfobacteriota</taxon>
        <taxon>Desulfobacteria</taxon>
        <taxon>Desulfatiglandales</taxon>
        <taxon>Desulfatiglandaceae</taxon>
        <taxon>Desulfatiglans</taxon>
        <taxon>environmental samples</taxon>
    </lineage>
</organism>
<dbReference type="Gene3D" id="3.20.20.140">
    <property type="entry name" value="Metal-dependent hydrolases"/>
    <property type="match status" value="1"/>
</dbReference>
<dbReference type="InterPro" id="IPR032466">
    <property type="entry name" value="Metal_Hydrolase"/>
</dbReference>
<evidence type="ECO:0000313" key="1">
    <source>
        <dbReference type="EMBL" id="VBB47884.1"/>
    </source>
</evidence>
<dbReference type="PROSITE" id="PS51365">
    <property type="entry name" value="RENAL_DIPEPTIDASE_2"/>
    <property type="match status" value="1"/>
</dbReference>
<gene>
    <name evidence="1" type="ORF">TRIP_B50679</name>
</gene>
<name>A0A653AII5_UNCDX</name>
<dbReference type="GO" id="GO:0070573">
    <property type="term" value="F:metallodipeptidase activity"/>
    <property type="evidence" value="ECO:0007669"/>
    <property type="project" value="InterPro"/>
</dbReference>
<reference evidence="1" key="1">
    <citation type="submission" date="2018-07" db="EMBL/GenBank/DDBJ databases">
        <authorList>
            <consortium name="Genoscope - CEA"/>
            <person name="William W."/>
        </authorList>
    </citation>
    <scope>NUCLEOTIDE SEQUENCE</scope>
    <source>
        <strain evidence="1">IK1</strain>
    </source>
</reference>
<dbReference type="Pfam" id="PF01244">
    <property type="entry name" value="Peptidase_M19"/>
    <property type="match status" value="1"/>
</dbReference>
<accession>A0A653AII5</accession>
<dbReference type="PANTHER" id="PTHR10443:SF12">
    <property type="entry name" value="DIPEPTIDASE"/>
    <property type="match status" value="1"/>
</dbReference>
<proteinExistence type="predicted"/>
<dbReference type="AlphaFoldDB" id="A0A653AII5"/>